<organism evidence="4 5">
    <name type="scientific">Trichophyton rubrum</name>
    <name type="common">Athlete's foot fungus</name>
    <name type="synonym">Epidermophyton rubrum</name>
    <dbReference type="NCBI Taxonomy" id="5551"/>
    <lineage>
        <taxon>Eukaryota</taxon>
        <taxon>Fungi</taxon>
        <taxon>Dikarya</taxon>
        <taxon>Ascomycota</taxon>
        <taxon>Pezizomycotina</taxon>
        <taxon>Eurotiomycetes</taxon>
        <taxon>Eurotiomycetidae</taxon>
        <taxon>Onygenales</taxon>
        <taxon>Arthrodermataceae</taxon>
        <taxon>Trichophyton</taxon>
    </lineage>
</organism>
<name>A0A178EY39_TRIRU</name>
<dbReference type="InterPro" id="IPR057503">
    <property type="entry name" value="PH_RdRP"/>
</dbReference>
<dbReference type="InterPro" id="IPR007855">
    <property type="entry name" value="RDRP"/>
</dbReference>
<gene>
    <name evidence="4" type="ORF">A7C99_3522</name>
</gene>
<dbReference type="GO" id="GO:0031380">
    <property type="term" value="C:nuclear RNA-directed RNA polymerase complex"/>
    <property type="evidence" value="ECO:0007669"/>
    <property type="project" value="TreeGrafter"/>
</dbReference>
<dbReference type="PANTHER" id="PTHR23079">
    <property type="entry name" value="RNA-DEPENDENT RNA POLYMERASE"/>
    <property type="match status" value="1"/>
</dbReference>
<dbReference type="Pfam" id="PF25358">
    <property type="entry name" value="PH_fung_RdRP"/>
    <property type="match status" value="1"/>
</dbReference>
<comment type="similarity">
    <text evidence="1">Belongs to the RdRP family.</text>
</comment>
<dbReference type="AlphaFoldDB" id="A0A178EY39"/>
<dbReference type="GO" id="GO:0003723">
    <property type="term" value="F:RNA binding"/>
    <property type="evidence" value="ECO:0007669"/>
    <property type="project" value="UniProtKB-KW"/>
</dbReference>
<evidence type="ECO:0000313" key="5">
    <source>
        <dbReference type="Proteomes" id="UP000243015"/>
    </source>
</evidence>
<dbReference type="EC" id="2.7.7.48" evidence="1"/>
<comment type="catalytic activity">
    <reaction evidence="1">
        <text>RNA(n) + a ribonucleoside 5'-triphosphate = RNA(n+1) + diphosphate</text>
        <dbReference type="Rhea" id="RHEA:21248"/>
        <dbReference type="Rhea" id="RHEA-COMP:14527"/>
        <dbReference type="Rhea" id="RHEA-COMP:17342"/>
        <dbReference type="ChEBI" id="CHEBI:33019"/>
        <dbReference type="ChEBI" id="CHEBI:61557"/>
        <dbReference type="ChEBI" id="CHEBI:140395"/>
        <dbReference type="EC" id="2.7.7.48"/>
    </reaction>
</comment>
<feature type="domain" description="RdRP-like PH" evidence="3">
    <location>
        <begin position="131"/>
        <end position="300"/>
    </location>
</feature>
<feature type="domain" description="RDRP core" evidence="2">
    <location>
        <begin position="423"/>
        <end position="1023"/>
    </location>
</feature>
<keyword evidence="1" id="KW-0808">Transferase</keyword>
<dbReference type="Pfam" id="PF05183">
    <property type="entry name" value="RdRP"/>
    <property type="match status" value="1"/>
</dbReference>
<proteinExistence type="inferred from homology"/>
<evidence type="ECO:0000256" key="1">
    <source>
        <dbReference type="RuleBase" id="RU363098"/>
    </source>
</evidence>
<dbReference type="InterPro" id="IPR057596">
    <property type="entry name" value="RDRP_core"/>
</dbReference>
<keyword evidence="1" id="KW-0696">RNA-directed RNA polymerase</keyword>
<keyword evidence="1" id="KW-0694">RNA-binding</keyword>
<comment type="caution">
    <text evidence="4">The sequence shown here is derived from an EMBL/GenBank/DDBJ whole genome shotgun (WGS) entry which is preliminary data.</text>
</comment>
<evidence type="ECO:0000259" key="3">
    <source>
        <dbReference type="Pfam" id="PF25358"/>
    </source>
</evidence>
<dbReference type="VEuPathDB" id="FungiDB:TERG_06627"/>
<evidence type="ECO:0000313" key="4">
    <source>
        <dbReference type="EMBL" id="OAL65042.1"/>
    </source>
</evidence>
<keyword evidence="1" id="KW-0548">Nucleotidyltransferase</keyword>
<dbReference type="PANTHER" id="PTHR23079:SF17">
    <property type="entry name" value="RNA-DEPENDENT RNA POLYMERASE"/>
    <property type="match status" value="1"/>
</dbReference>
<sequence>MEIFCRNLPEQVQEKHLIKELKPILEHFQIHVFDFQKVGRKNGRITVADARKGQHFLDTYESRMNPVRGPGRPPHPSVTLKLYGIPVYVSKSTNVPYKQLLQSLWEEEEERLNARFAPAPRSITGQIDRVRHFKVTMMSCGSWDYRANQPVFVEYFRFPCPGVIHIGKTAFEALFTDIRSMVKTSMEIPYWNVADDIYVGAYAKPSVTITTEVAPRFYISDPIEQMKVQMAALLQTKGRPPPPKRRVGYITSGHENISARCFTYRFALQDPRDTGVVRNLAHDRNVPKMSTWNDMCVYPRRPYKLLDREFGVYLARMPFDYRVKFQLLKLVWNGELSLDQASLLLPAVHRLHQQHPHDIVAQALMRIDGNSVYPSPGVLASDAGIEALTETLEKNLDTILKARTEWDINLMHEKNVLVHRATVTPAGIYLSGPYAETKNRILRKYLDNIDYFIRVEFLDETGDPVFFDPHANLEPIFHQRFAGVMKRGIEIAGRGFEFLGFSHSSLRAQTCWFAAPFTTADGDYLNARTIIGNIGYFDHIRSPSKQAARIGQAFSDTLTSISVSKEVVWMRAPDVKRNDRIFSDGVGVMSRDLMYRIWNEYALREKVKPTVFQIRIAGAKGMVSLDTRRKGEFLMLRESMVKFPTDDLYNIEICGAGIRALPFYLNNQIIKILEDLGVPFEAFHQLQQDEINFLYSTFNSTERAAKFLEDSPVPRSLRLPWLFLVLKGLGIRYTRDPFLKRVMELTTLLRLRDLKYRARIRVPNAVTLYGIMDETGYLKENEIYCVYLGENGRREILVRDNVVITRSPALHPGDIQVVNAVDVPANSPLRKLHNCVAFSQHGDRDLPSMLSGGDLDGDLYNIIYDTRLIPRKTIPPANYPRVEAKELDRKVETEDIIDFFVTFMQQDQLGRIATTHQTIADQSEFGTLDQACLKLAHLHSVAVDYSKSGIAVDVLSIPRAPRVRPDFMAQSPRFRVADSIESIIGEKKSTMQEDDDEDEDDSDRRRIRYYKSNNILGRLYRSIDERSFLCQLRDAGAVDTNTNTNVLRSIWNYVLSEVDGFLWTHLTGIFHDTRDMYGPPFISFSLNMFMDTCQADALGIVSYEDELRELMRKYSATPLKSSISEYELFVGTILGHGHKQRRRDKDNAKEMRDEYNRLVEFTISMIRDTESGGTEALERSIACFWVAINGKSSGQKPGLRSAHAHQEKLLSFPWIAAMTCLDEVDKLQRYAPI</sequence>
<evidence type="ECO:0000259" key="2">
    <source>
        <dbReference type="Pfam" id="PF05183"/>
    </source>
</evidence>
<protein>
    <recommendedName>
        <fullName evidence="1">RNA-dependent RNA polymerase</fullName>
        <ecNumber evidence="1">2.7.7.48</ecNumber>
    </recommendedName>
</protein>
<accession>A0A178EY39</accession>
<dbReference type="GO" id="GO:0030422">
    <property type="term" value="P:siRNA processing"/>
    <property type="evidence" value="ECO:0007669"/>
    <property type="project" value="TreeGrafter"/>
</dbReference>
<dbReference type="GO" id="GO:0003968">
    <property type="term" value="F:RNA-directed RNA polymerase activity"/>
    <property type="evidence" value="ECO:0007669"/>
    <property type="project" value="UniProtKB-KW"/>
</dbReference>
<dbReference type="EMBL" id="LHPM01000014">
    <property type="protein sequence ID" value="OAL65042.1"/>
    <property type="molecule type" value="Genomic_DNA"/>
</dbReference>
<dbReference type="Proteomes" id="UP000243015">
    <property type="component" value="Unassembled WGS sequence"/>
</dbReference>
<reference evidence="4 5" key="1">
    <citation type="submission" date="2016-05" db="EMBL/GenBank/DDBJ databases">
        <title>Genome sequencing of Trichophyton rubrum CMCC(F)T1i isolated from hair.</title>
        <authorList>
            <person name="Zhan P."/>
            <person name="Tao Y."/>
            <person name="Liu W."/>
        </authorList>
    </citation>
    <scope>NUCLEOTIDE SEQUENCE [LARGE SCALE GENOMIC DNA]</scope>
    <source>
        <strain evidence="5">CMCC(F)T1i</strain>
    </source>
</reference>